<dbReference type="GO" id="GO:1901135">
    <property type="term" value="P:carbohydrate derivative metabolic process"/>
    <property type="evidence" value="ECO:0007669"/>
    <property type="project" value="InterPro"/>
</dbReference>
<feature type="domain" description="SIS" evidence="5">
    <location>
        <begin position="123"/>
        <end position="263"/>
    </location>
</feature>
<sequence>MKGVDVVAEDLKATIRLEQYKNSYTKSESKIYDYIIAKTDLVIYHSLTELAESCGVGEATVLRFFRKIGYKGFQEFKFSLAKEVDLAGDEEDNDSYIFKVKQNMVNAIENSYEVIEEEALEKAIEILDHAKDVVAFGVGASSIAALDMQNRLLRIGKNIEVFGDPHSQVMRTASMDSGTAVIAISITGSTKDTVDSVRAAKEKGARVIAITNYSRSPLTKHADCILKSSAKESPLDSGSLISKVSQLFVIDLICTGLTINNFKKAEETKMNISENISNKLY</sequence>
<dbReference type="Gene3D" id="3.40.50.10490">
    <property type="entry name" value="Glucose-6-phosphate isomerase like protein, domain 1"/>
    <property type="match status" value="1"/>
</dbReference>
<dbReference type="Pfam" id="PF01418">
    <property type="entry name" value="HTH_6"/>
    <property type="match status" value="1"/>
</dbReference>
<organism evidence="6 7">
    <name type="scientific">Salinicoccus hispanicus</name>
    <dbReference type="NCBI Taxonomy" id="157225"/>
    <lineage>
        <taxon>Bacteria</taxon>
        <taxon>Bacillati</taxon>
        <taxon>Bacillota</taxon>
        <taxon>Bacilli</taxon>
        <taxon>Bacillales</taxon>
        <taxon>Staphylococcaceae</taxon>
        <taxon>Salinicoccus</taxon>
    </lineage>
</organism>
<dbReference type="AlphaFoldDB" id="A0A6N8TZ35"/>
<dbReference type="SUPFAM" id="SSF46689">
    <property type="entry name" value="Homeodomain-like"/>
    <property type="match status" value="1"/>
</dbReference>
<dbReference type="InterPro" id="IPR009057">
    <property type="entry name" value="Homeodomain-like_sf"/>
</dbReference>
<evidence type="ECO:0000256" key="3">
    <source>
        <dbReference type="ARBA" id="ARBA00023163"/>
    </source>
</evidence>
<dbReference type="Gene3D" id="1.10.10.10">
    <property type="entry name" value="Winged helix-like DNA-binding domain superfamily/Winged helix DNA-binding domain"/>
    <property type="match status" value="1"/>
</dbReference>
<dbReference type="InterPro" id="IPR036388">
    <property type="entry name" value="WH-like_DNA-bd_sf"/>
</dbReference>
<dbReference type="GO" id="GO:0003677">
    <property type="term" value="F:DNA binding"/>
    <property type="evidence" value="ECO:0007669"/>
    <property type="project" value="UniProtKB-KW"/>
</dbReference>
<dbReference type="InterPro" id="IPR046348">
    <property type="entry name" value="SIS_dom_sf"/>
</dbReference>
<keyword evidence="1" id="KW-0805">Transcription regulation</keyword>
<dbReference type="SUPFAM" id="SSF53697">
    <property type="entry name" value="SIS domain"/>
    <property type="match status" value="1"/>
</dbReference>
<protein>
    <submittedName>
        <fullName evidence="6">SIS domain-containing protein</fullName>
    </submittedName>
</protein>
<gene>
    <name evidence="6" type="ORF">GQ671_07175</name>
</gene>
<evidence type="ECO:0000313" key="7">
    <source>
        <dbReference type="Proteomes" id="UP000436284"/>
    </source>
</evidence>
<dbReference type="GO" id="GO:0097367">
    <property type="term" value="F:carbohydrate derivative binding"/>
    <property type="evidence" value="ECO:0007669"/>
    <property type="project" value="InterPro"/>
</dbReference>
<name>A0A6N8TZ35_9STAP</name>
<proteinExistence type="predicted"/>
<comment type="caution">
    <text evidence="6">The sequence shown here is derived from an EMBL/GenBank/DDBJ whole genome shotgun (WGS) entry which is preliminary data.</text>
</comment>
<dbReference type="Proteomes" id="UP000436284">
    <property type="component" value="Unassembled WGS sequence"/>
</dbReference>
<dbReference type="PROSITE" id="PS51071">
    <property type="entry name" value="HTH_RPIR"/>
    <property type="match status" value="1"/>
</dbReference>
<dbReference type="PANTHER" id="PTHR30514:SF1">
    <property type="entry name" value="HTH-TYPE TRANSCRIPTIONAL REGULATOR HEXR-RELATED"/>
    <property type="match status" value="1"/>
</dbReference>
<dbReference type="CDD" id="cd05013">
    <property type="entry name" value="SIS_RpiR"/>
    <property type="match status" value="1"/>
</dbReference>
<dbReference type="InterPro" id="IPR035472">
    <property type="entry name" value="RpiR-like_SIS"/>
</dbReference>
<dbReference type="InterPro" id="IPR001347">
    <property type="entry name" value="SIS_dom"/>
</dbReference>
<feature type="domain" description="HTH rpiR-type" evidence="4">
    <location>
        <begin position="11"/>
        <end position="87"/>
    </location>
</feature>
<accession>A0A6N8TZ35</accession>
<dbReference type="InterPro" id="IPR047640">
    <property type="entry name" value="RpiR-like"/>
</dbReference>
<keyword evidence="7" id="KW-1185">Reference proteome</keyword>
<evidence type="ECO:0000256" key="2">
    <source>
        <dbReference type="ARBA" id="ARBA00023125"/>
    </source>
</evidence>
<dbReference type="InterPro" id="IPR000281">
    <property type="entry name" value="HTH_RpiR"/>
</dbReference>
<dbReference type="PANTHER" id="PTHR30514">
    <property type="entry name" value="GLUCOKINASE"/>
    <property type="match status" value="1"/>
</dbReference>
<evidence type="ECO:0000259" key="4">
    <source>
        <dbReference type="PROSITE" id="PS51071"/>
    </source>
</evidence>
<dbReference type="Pfam" id="PF01380">
    <property type="entry name" value="SIS"/>
    <property type="match status" value="1"/>
</dbReference>
<reference evidence="6 7" key="1">
    <citation type="submission" date="2019-12" db="EMBL/GenBank/DDBJ databases">
        <title>Salinicoccus cyprini sp. nov., isolated from gastro-intestinal tract of mirror carp, Cyprinus carpio var. specularis, collected from Gobind Sagar Reservoir, Himachal Pradesh, India.</title>
        <authorList>
            <person name="Talwar C."/>
            <person name="Singh A.K."/>
            <person name="Lal R."/>
            <person name="Negi R.K."/>
        </authorList>
    </citation>
    <scope>NUCLEOTIDE SEQUENCE [LARGE SCALE GENOMIC DNA]</scope>
    <source>
        <strain evidence="6 7">J-82</strain>
    </source>
</reference>
<keyword evidence="2" id="KW-0238">DNA-binding</keyword>
<evidence type="ECO:0000256" key="1">
    <source>
        <dbReference type="ARBA" id="ARBA00023015"/>
    </source>
</evidence>
<keyword evidence="3" id="KW-0804">Transcription</keyword>
<dbReference type="OrthoDB" id="1648815at2"/>
<dbReference type="PROSITE" id="PS51464">
    <property type="entry name" value="SIS"/>
    <property type="match status" value="1"/>
</dbReference>
<evidence type="ECO:0000313" key="6">
    <source>
        <dbReference type="EMBL" id="MXQ51050.1"/>
    </source>
</evidence>
<dbReference type="GO" id="GO:0003700">
    <property type="term" value="F:DNA-binding transcription factor activity"/>
    <property type="evidence" value="ECO:0007669"/>
    <property type="project" value="InterPro"/>
</dbReference>
<dbReference type="EMBL" id="WUUK01000002">
    <property type="protein sequence ID" value="MXQ51050.1"/>
    <property type="molecule type" value="Genomic_DNA"/>
</dbReference>
<evidence type="ECO:0000259" key="5">
    <source>
        <dbReference type="PROSITE" id="PS51464"/>
    </source>
</evidence>